<dbReference type="InterPro" id="IPR036513">
    <property type="entry name" value="STAS_dom_sf"/>
</dbReference>
<dbReference type="PANTHER" id="PTHR33495">
    <property type="entry name" value="ANTI-SIGMA FACTOR ANTAGONIST TM_1081-RELATED-RELATED"/>
    <property type="match status" value="1"/>
</dbReference>
<dbReference type="GO" id="GO:0043856">
    <property type="term" value="F:anti-sigma factor antagonist activity"/>
    <property type="evidence" value="ECO:0007669"/>
    <property type="project" value="InterPro"/>
</dbReference>
<proteinExistence type="inferred from homology"/>
<dbReference type="PANTHER" id="PTHR33495:SF2">
    <property type="entry name" value="ANTI-SIGMA FACTOR ANTAGONIST TM_1081-RELATED"/>
    <property type="match status" value="1"/>
</dbReference>
<comment type="similarity">
    <text evidence="1">Belongs to the anti-sigma-factor antagonist family.</text>
</comment>
<evidence type="ECO:0000259" key="2">
    <source>
        <dbReference type="PROSITE" id="PS50801"/>
    </source>
</evidence>
<protein>
    <submittedName>
        <fullName evidence="3">Anti-sigma-B factor antagonist</fullName>
    </submittedName>
</protein>
<dbReference type="Pfam" id="PF01740">
    <property type="entry name" value="STAS"/>
    <property type="match status" value="1"/>
</dbReference>
<dbReference type="SUPFAM" id="SSF52091">
    <property type="entry name" value="SpoIIaa-like"/>
    <property type="match status" value="1"/>
</dbReference>
<dbReference type="InterPro" id="IPR003658">
    <property type="entry name" value="Anti-sigma_ant"/>
</dbReference>
<gene>
    <name evidence="3" type="primary">rsbV_6</name>
    <name evidence="3" type="ORF">GALL_508420</name>
</gene>
<dbReference type="InterPro" id="IPR002645">
    <property type="entry name" value="STAS_dom"/>
</dbReference>
<evidence type="ECO:0000313" key="3">
    <source>
        <dbReference type="EMBL" id="OIQ67576.1"/>
    </source>
</evidence>
<sequence>MSDLSIEVHEVDGAAVLLPAGFINAHTVRDFEEAMEALVKAGRYTILLDCRHLTYISSAGLGAIMGLIETVREHGGDILLSNLQANVFAIFDTLGFTQLYRVFGDQAQALAAIQPQRQA</sequence>
<comment type="caution">
    <text evidence="3">The sequence shown here is derived from an EMBL/GenBank/DDBJ whole genome shotgun (WGS) entry which is preliminary data.</text>
</comment>
<dbReference type="PROSITE" id="PS50801">
    <property type="entry name" value="STAS"/>
    <property type="match status" value="1"/>
</dbReference>
<dbReference type="NCBIfam" id="TIGR00377">
    <property type="entry name" value="ant_ant_sig"/>
    <property type="match status" value="1"/>
</dbReference>
<accession>A0A1J5PA03</accession>
<dbReference type="CDD" id="cd07043">
    <property type="entry name" value="STAS_anti-anti-sigma_factors"/>
    <property type="match status" value="1"/>
</dbReference>
<dbReference type="Gene3D" id="3.30.750.24">
    <property type="entry name" value="STAS domain"/>
    <property type="match status" value="1"/>
</dbReference>
<reference evidence="3" key="1">
    <citation type="submission" date="2016-10" db="EMBL/GenBank/DDBJ databases">
        <title>Sequence of Gallionella enrichment culture.</title>
        <authorList>
            <person name="Poehlein A."/>
            <person name="Muehling M."/>
            <person name="Daniel R."/>
        </authorList>
    </citation>
    <scope>NUCLEOTIDE SEQUENCE</scope>
</reference>
<dbReference type="EMBL" id="MLJW01005837">
    <property type="protein sequence ID" value="OIQ67576.1"/>
    <property type="molecule type" value="Genomic_DNA"/>
</dbReference>
<feature type="domain" description="STAS" evidence="2">
    <location>
        <begin position="4"/>
        <end position="113"/>
    </location>
</feature>
<dbReference type="AlphaFoldDB" id="A0A1J5PA03"/>
<evidence type="ECO:0000256" key="1">
    <source>
        <dbReference type="ARBA" id="ARBA00009013"/>
    </source>
</evidence>
<name>A0A1J5PA03_9ZZZZ</name>
<organism evidence="3">
    <name type="scientific">mine drainage metagenome</name>
    <dbReference type="NCBI Taxonomy" id="410659"/>
    <lineage>
        <taxon>unclassified sequences</taxon>
        <taxon>metagenomes</taxon>
        <taxon>ecological metagenomes</taxon>
    </lineage>
</organism>